<dbReference type="Proteomes" id="UP000235388">
    <property type="component" value="Unassembled WGS sequence"/>
</dbReference>
<keyword evidence="3" id="KW-1185">Reference proteome</keyword>
<feature type="compositionally biased region" description="Polar residues" evidence="1">
    <location>
        <begin position="113"/>
        <end position="128"/>
    </location>
</feature>
<evidence type="ECO:0000256" key="1">
    <source>
        <dbReference type="SAM" id="MobiDB-lite"/>
    </source>
</evidence>
<proteinExistence type="predicted"/>
<dbReference type="AlphaFoldDB" id="A0A2N5SRU4"/>
<sequence length="128" mass="13802">MSPPHFVSSPHPPPTPTPAALAPCSTSHPNHPNHPTRNTTMDLEICTCPLCIQQTTTSTNGKTTKGRWIHPSTCRRHWTQATTPLDDLCKISSALPSTSPPPHISPPSNTSPLTQSDSQQAKTITEPE</sequence>
<reference evidence="2 3" key="1">
    <citation type="submission" date="2017-11" db="EMBL/GenBank/DDBJ databases">
        <title>De novo assembly and phasing of dikaryotic genomes from two isolates of Puccinia coronata f. sp. avenae, the causal agent of oat crown rust.</title>
        <authorList>
            <person name="Miller M.E."/>
            <person name="Zhang Y."/>
            <person name="Omidvar V."/>
            <person name="Sperschneider J."/>
            <person name="Schwessinger B."/>
            <person name="Raley C."/>
            <person name="Palmer J.M."/>
            <person name="Garnica D."/>
            <person name="Upadhyaya N."/>
            <person name="Rathjen J."/>
            <person name="Taylor J.M."/>
            <person name="Park R.F."/>
            <person name="Dodds P.N."/>
            <person name="Hirsch C.D."/>
            <person name="Kianian S.F."/>
            <person name="Figueroa M."/>
        </authorList>
    </citation>
    <scope>NUCLEOTIDE SEQUENCE [LARGE SCALE GENOMIC DNA]</scope>
    <source>
        <strain evidence="2">12NC29</strain>
    </source>
</reference>
<evidence type="ECO:0000313" key="2">
    <source>
        <dbReference type="EMBL" id="PLW15936.1"/>
    </source>
</evidence>
<comment type="caution">
    <text evidence="2">The sequence shown here is derived from an EMBL/GenBank/DDBJ whole genome shotgun (WGS) entry which is preliminary data.</text>
</comment>
<organism evidence="2 3">
    <name type="scientific">Puccinia coronata f. sp. avenae</name>
    <dbReference type="NCBI Taxonomy" id="200324"/>
    <lineage>
        <taxon>Eukaryota</taxon>
        <taxon>Fungi</taxon>
        <taxon>Dikarya</taxon>
        <taxon>Basidiomycota</taxon>
        <taxon>Pucciniomycotina</taxon>
        <taxon>Pucciniomycetes</taxon>
        <taxon>Pucciniales</taxon>
        <taxon>Pucciniaceae</taxon>
        <taxon>Puccinia</taxon>
    </lineage>
</organism>
<feature type="region of interest" description="Disordered" evidence="1">
    <location>
        <begin position="89"/>
        <end position="128"/>
    </location>
</feature>
<evidence type="ECO:0000313" key="3">
    <source>
        <dbReference type="Proteomes" id="UP000235388"/>
    </source>
</evidence>
<dbReference type="STRING" id="200324.A0A2N5SRU4"/>
<protein>
    <submittedName>
        <fullName evidence="2">Uncharacterized protein</fullName>
    </submittedName>
</protein>
<feature type="region of interest" description="Disordered" evidence="1">
    <location>
        <begin position="1"/>
        <end position="39"/>
    </location>
</feature>
<feature type="compositionally biased region" description="Low complexity" evidence="1">
    <location>
        <begin position="18"/>
        <end position="27"/>
    </location>
</feature>
<accession>A0A2N5SRU4</accession>
<feature type="compositionally biased region" description="Polar residues" evidence="1">
    <location>
        <begin position="28"/>
        <end position="39"/>
    </location>
</feature>
<gene>
    <name evidence="2" type="ORF">PCANC_16489</name>
</gene>
<name>A0A2N5SRU4_9BASI</name>
<dbReference type="EMBL" id="PGCJ01000883">
    <property type="protein sequence ID" value="PLW15936.1"/>
    <property type="molecule type" value="Genomic_DNA"/>
</dbReference>